<dbReference type="OrthoDB" id="8611992at2"/>
<evidence type="ECO:0000313" key="1">
    <source>
        <dbReference type="EMBL" id="VEJ51482.1"/>
    </source>
</evidence>
<evidence type="ECO:0000313" key="2">
    <source>
        <dbReference type="Proteomes" id="UP000272771"/>
    </source>
</evidence>
<organism evidence="1 2">
    <name type="scientific">Neisseria weaveri</name>
    <dbReference type="NCBI Taxonomy" id="28091"/>
    <lineage>
        <taxon>Bacteria</taxon>
        <taxon>Pseudomonadati</taxon>
        <taxon>Pseudomonadota</taxon>
        <taxon>Betaproteobacteria</taxon>
        <taxon>Neisseriales</taxon>
        <taxon>Neisseriaceae</taxon>
        <taxon>Neisseria</taxon>
    </lineage>
</organism>
<dbReference type="KEGG" id="nwe:SAMEA3174300_1989"/>
<accession>A0A3S4ZDP4</accession>
<dbReference type="STRING" id="28091.SAMEA3174300_01989"/>
<dbReference type="RefSeq" id="WP_004282390.1">
    <property type="nucleotide sequence ID" value="NZ_CAUJRG010000011.1"/>
</dbReference>
<sequence>MKTPPKQTVKVRPLPQQASDEAKLEAWRETSAQHQLSGEWAVSARLGQPAYTDEQIEMIANLFGR</sequence>
<name>A0A3S4ZDP4_9NEIS</name>
<dbReference type="AlphaFoldDB" id="A0A3S4ZDP4"/>
<keyword evidence="2" id="KW-1185">Reference proteome</keyword>
<dbReference type="EMBL" id="LR134533">
    <property type="protein sequence ID" value="VEJ51482.1"/>
    <property type="molecule type" value="Genomic_DNA"/>
</dbReference>
<reference evidence="1 2" key="1">
    <citation type="submission" date="2018-12" db="EMBL/GenBank/DDBJ databases">
        <authorList>
            <consortium name="Pathogen Informatics"/>
        </authorList>
    </citation>
    <scope>NUCLEOTIDE SEQUENCE [LARGE SCALE GENOMIC DNA]</scope>
    <source>
        <strain evidence="1 2">NCTC12742</strain>
    </source>
</reference>
<protein>
    <submittedName>
        <fullName evidence="1">Uncharacterized protein</fullName>
    </submittedName>
</protein>
<gene>
    <name evidence="1" type="ORF">NCTC12742_01370</name>
</gene>
<dbReference type="Proteomes" id="UP000272771">
    <property type="component" value="Chromosome"/>
</dbReference>
<proteinExistence type="predicted"/>